<evidence type="ECO:0000259" key="12">
    <source>
        <dbReference type="Pfam" id="PF13609"/>
    </source>
</evidence>
<dbReference type="InterPro" id="IPR002299">
    <property type="entry name" value="Porin_Neis"/>
</dbReference>
<organism evidence="13 14">
    <name type="scientific">Paraburkholderia bannensis</name>
    <dbReference type="NCBI Taxonomy" id="765414"/>
    <lineage>
        <taxon>Bacteria</taxon>
        <taxon>Pseudomonadati</taxon>
        <taxon>Pseudomonadota</taxon>
        <taxon>Betaproteobacteria</taxon>
        <taxon>Burkholderiales</taxon>
        <taxon>Burkholderiaceae</taxon>
        <taxon>Paraburkholderia</taxon>
    </lineage>
</organism>
<evidence type="ECO:0000256" key="7">
    <source>
        <dbReference type="ARBA" id="ARBA00023065"/>
    </source>
</evidence>
<accession>A0A7W9U2W0</accession>
<dbReference type="Pfam" id="PF13609">
    <property type="entry name" value="Porin_4"/>
    <property type="match status" value="1"/>
</dbReference>
<dbReference type="AlphaFoldDB" id="A0A7W9U2W0"/>
<evidence type="ECO:0000256" key="11">
    <source>
        <dbReference type="SAM" id="SignalP"/>
    </source>
</evidence>
<dbReference type="InterPro" id="IPR001702">
    <property type="entry name" value="Porin_Gram-ve"/>
</dbReference>
<comment type="subunit">
    <text evidence="2">Homotrimer.</text>
</comment>
<evidence type="ECO:0000256" key="4">
    <source>
        <dbReference type="ARBA" id="ARBA00022452"/>
    </source>
</evidence>
<dbReference type="Proteomes" id="UP000571554">
    <property type="component" value="Unassembled WGS sequence"/>
</dbReference>
<reference evidence="13 14" key="1">
    <citation type="submission" date="2020-08" db="EMBL/GenBank/DDBJ databases">
        <title>Above-ground endophytic microbial communities from plants in different locations in the United States.</title>
        <authorList>
            <person name="Frank C."/>
        </authorList>
    </citation>
    <scope>NUCLEOTIDE SEQUENCE [LARGE SCALE GENOMIC DNA]</scope>
    <source>
        <strain evidence="13 14">WP4_2_2</strain>
    </source>
</reference>
<keyword evidence="3" id="KW-0813">Transport</keyword>
<keyword evidence="9" id="KW-0472">Membrane</keyword>
<evidence type="ECO:0000256" key="6">
    <source>
        <dbReference type="ARBA" id="ARBA00022729"/>
    </source>
</evidence>
<evidence type="ECO:0000256" key="5">
    <source>
        <dbReference type="ARBA" id="ARBA00022692"/>
    </source>
</evidence>
<dbReference type="CDD" id="cd00342">
    <property type="entry name" value="gram_neg_porins"/>
    <property type="match status" value="1"/>
</dbReference>
<keyword evidence="8" id="KW-0626">Porin</keyword>
<dbReference type="PANTHER" id="PTHR34501:SF9">
    <property type="entry name" value="MAJOR OUTER MEMBRANE PROTEIN P.IA"/>
    <property type="match status" value="1"/>
</dbReference>
<evidence type="ECO:0000256" key="8">
    <source>
        <dbReference type="ARBA" id="ARBA00023114"/>
    </source>
</evidence>
<evidence type="ECO:0000256" key="3">
    <source>
        <dbReference type="ARBA" id="ARBA00022448"/>
    </source>
</evidence>
<feature type="chain" id="PRO_5031228336" evidence="11">
    <location>
        <begin position="28"/>
        <end position="399"/>
    </location>
</feature>
<dbReference type="GO" id="GO:0015288">
    <property type="term" value="F:porin activity"/>
    <property type="evidence" value="ECO:0007669"/>
    <property type="project" value="UniProtKB-KW"/>
</dbReference>
<evidence type="ECO:0000313" key="14">
    <source>
        <dbReference type="Proteomes" id="UP000571554"/>
    </source>
</evidence>
<dbReference type="EMBL" id="JACHBW010000016">
    <property type="protein sequence ID" value="MBB6105276.1"/>
    <property type="molecule type" value="Genomic_DNA"/>
</dbReference>
<protein>
    <submittedName>
        <fullName evidence="13">Putative porin</fullName>
    </submittedName>
</protein>
<dbReference type="PRINTS" id="PR00184">
    <property type="entry name" value="NEISSPPORIN"/>
</dbReference>
<comment type="subcellular location">
    <subcellularLocation>
        <location evidence="1">Cell outer membrane</location>
        <topology evidence="1">Multi-pass membrane protein</topology>
    </subcellularLocation>
</comment>
<dbReference type="InterPro" id="IPR023614">
    <property type="entry name" value="Porin_dom_sf"/>
</dbReference>
<keyword evidence="6 11" id="KW-0732">Signal</keyword>
<proteinExistence type="predicted"/>
<keyword evidence="14" id="KW-1185">Reference proteome</keyword>
<gene>
    <name evidence="13" type="ORF">F4827_005142</name>
</gene>
<dbReference type="InterPro" id="IPR033900">
    <property type="entry name" value="Gram_neg_porin_domain"/>
</dbReference>
<dbReference type="InterPro" id="IPR050298">
    <property type="entry name" value="Gram-neg_bact_OMP"/>
</dbReference>
<evidence type="ECO:0000256" key="10">
    <source>
        <dbReference type="ARBA" id="ARBA00023237"/>
    </source>
</evidence>
<dbReference type="RefSeq" id="WP_183727884.1">
    <property type="nucleotide sequence ID" value="NZ_JACHBW010000016.1"/>
</dbReference>
<keyword evidence="4" id="KW-1134">Transmembrane beta strand</keyword>
<keyword evidence="7" id="KW-0406">Ion transport</keyword>
<feature type="domain" description="Porin" evidence="12">
    <location>
        <begin position="24"/>
        <end position="349"/>
    </location>
</feature>
<dbReference type="Gene3D" id="2.40.160.10">
    <property type="entry name" value="Porin"/>
    <property type="match status" value="1"/>
</dbReference>
<evidence type="ECO:0000256" key="9">
    <source>
        <dbReference type="ARBA" id="ARBA00023136"/>
    </source>
</evidence>
<dbReference type="GO" id="GO:0009279">
    <property type="term" value="C:cell outer membrane"/>
    <property type="evidence" value="ECO:0007669"/>
    <property type="project" value="UniProtKB-SubCell"/>
</dbReference>
<dbReference type="GO" id="GO:0046930">
    <property type="term" value="C:pore complex"/>
    <property type="evidence" value="ECO:0007669"/>
    <property type="project" value="UniProtKB-KW"/>
</dbReference>
<name>A0A7W9U2W0_9BURK</name>
<comment type="caution">
    <text evidence="13">The sequence shown here is derived from an EMBL/GenBank/DDBJ whole genome shotgun (WGS) entry which is preliminary data.</text>
</comment>
<dbReference type="PANTHER" id="PTHR34501">
    <property type="entry name" value="PROTEIN YDDL-RELATED"/>
    <property type="match status" value="1"/>
</dbReference>
<evidence type="ECO:0000313" key="13">
    <source>
        <dbReference type="EMBL" id="MBB6105276.1"/>
    </source>
</evidence>
<evidence type="ECO:0000256" key="1">
    <source>
        <dbReference type="ARBA" id="ARBA00004571"/>
    </source>
</evidence>
<feature type="signal peptide" evidence="11">
    <location>
        <begin position="1"/>
        <end position="27"/>
    </location>
</feature>
<dbReference type="SUPFAM" id="SSF56935">
    <property type="entry name" value="Porins"/>
    <property type="match status" value="1"/>
</dbReference>
<keyword evidence="10" id="KW-0998">Cell outer membrane</keyword>
<dbReference type="PRINTS" id="PR00182">
    <property type="entry name" value="ECOLNEIPORIN"/>
</dbReference>
<dbReference type="GO" id="GO:0034220">
    <property type="term" value="P:monoatomic ion transmembrane transport"/>
    <property type="evidence" value="ECO:0007669"/>
    <property type="project" value="InterPro"/>
</dbReference>
<sequence length="399" mass="41642">MKNSHFPYRGKALKTLIVAGASMGAMAGSISAQAQSSVTLYGVLDDSIAYVNNQKGHSNVYLRQGNLYASKFGFKGAEDLGGGTSAIFELQAGFDPNNGTASSAGLLFNRQAYLGLQNRTWGTLTMGRQYTPYFLLVGPLASSTYLTGATGAHPGDIDSLDTTVRINNSLTWTSPNWQGLSASALYGLSGIPGSVGAGQTWSGAVRYAIGGVNLAAGYLRMNNTGRTVNFDPGATGSFATSALNAGYLSARAVQNAAVAGTWTTGGLTLGLTYTNVEYLSGGYSAFRDTAVFNTYAALAAYRFTPAFDVAAGYAWTLASKANGVSSAARYQQVSLKQAYHFSKRTTLYALQAWQHASGQTLGSNGAIVDAVPDVGDSQNSTPSSTRSQFVGMLGIATVF</sequence>
<evidence type="ECO:0000256" key="2">
    <source>
        <dbReference type="ARBA" id="ARBA00011233"/>
    </source>
</evidence>
<keyword evidence="5" id="KW-0812">Transmembrane</keyword>